<name>A0A2T7PNN9_POMCA</name>
<accession>A0A2T7PNN9</accession>
<feature type="coiled-coil region" evidence="1">
    <location>
        <begin position="363"/>
        <end position="455"/>
    </location>
</feature>
<feature type="coiled-coil region" evidence="1">
    <location>
        <begin position="312"/>
        <end position="339"/>
    </location>
</feature>
<dbReference type="Pfam" id="PF16045">
    <property type="entry name" value="LisH_2"/>
    <property type="match status" value="1"/>
</dbReference>
<dbReference type="GO" id="GO:0060287">
    <property type="term" value="P:epithelial cilium movement involved in determination of left/right asymmetry"/>
    <property type="evidence" value="ECO:0007669"/>
    <property type="project" value="TreeGrafter"/>
</dbReference>
<keyword evidence="1" id="KW-0175">Coiled coil</keyword>
<dbReference type="GO" id="GO:0036064">
    <property type="term" value="C:ciliary basal body"/>
    <property type="evidence" value="ECO:0007669"/>
    <property type="project" value="TreeGrafter"/>
</dbReference>
<dbReference type="EMBL" id="PZQS01000003">
    <property type="protein sequence ID" value="PVD35044.1"/>
    <property type="molecule type" value="Genomic_DNA"/>
</dbReference>
<reference evidence="3 4" key="1">
    <citation type="submission" date="2018-04" db="EMBL/GenBank/DDBJ databases">
        <title>The genome of golden apple snail Pomacea canaliculata provides insight into stress tolerance and invasive adaptation.</title>
        <authorList>
            <person name="Liu C."/>
            <person name="Liu B."/>
            <person name="Ren Y."/>
            <person name="Zhang Y."/>
            <person name="Wang H."/>
            <person name="Li S."/>
            <person name="Jiang F."/>
            <person name="Yin L."/>
            <person name="Zhang G."/>
            <person name="Qian W."/>
            <person name="Fan W."/>
        </authorList>
    </citation>
    <scope>NUCLEOTIDE SEQUENCE [LARGE SCALE GENOMIC DNA]</scope>
    <source>
        <strain evidence="3">SZHN2017</strain>
        <tissue evidence="3">Muscle</tissue>
    </source>
</reference>
<dbReference type="PANTHER" id="PTHR39063:SF1">
    <property type="entry name" value="OFD1 CENTRIOLE AND CENTRIOLAR SATELLITE PROTEIN"/>
    <property type="match status" value="1"/>
</dbReference>
<dbReference type="AlphaFoldDB" id="A0A2T7PNN9"/>
<dbReference type="InterPro" id="IPR006594">
    <property type="entry name" value="LisH"/>
</dbReference>
<organism evidence="3 4">
    <name type="scientific">Pomacea canaliculata</name>
    <name type="common">Golden apple snail</name>
    <dbReference type="NCBI Taxonomy" id="400727"/>
    <lineage>
        <taxon>Eukaryota</taxon>
        <taxon>Metazoa</taxon>
        <taxon>Spiralia</taxon>
        <taxon>Lophotrochozoa</taxon>
        <taxon>Mollusca</taxon>
        <taxon>Gastropoda</taxon>
        <taxon>Caenogastropoda</taxon>
        <taxon>Architaenioglossa</taxon>
        <taxon>Ampullarioidea</taxon>
        <taxon>Ampullariidae</taxon>
        <taxon>Pomacea</taxon>
    </lineage>
</organism>
<feature type="region of interest" description="Disordered" evidence="2">
    <location>
        <begin position="781"/>
        <end position="800"/>
    </location>
</feature>
<feature type="coiled-coil region" evidence="1">
    <location>
        <begin position="488"/>
        <end position="557"/>
    </location>
</feature>
<evidence type="ECO:0000313" key="3">
    <source>
        <dbReference type="EMBL" id="PVD35044.1"/>
    </source>
</evidence>
<protein>
    <submittedName>
        <fullName evidence="3">Uncharacterized protein</fullName>
    </submittedName>
</protein>
<dbReference type="InterPro" id="IPR055289">
    <property type="entry name" value="OFD1"/>
</dbReference>
<comment type="caution">
    <text evidence="3">The sequence shown here is derived from an EMBL/GenBank/DDBJ whole genome shotgun (WGS) entry which is preliminary data.</text>
</comment>
<dbReference type="PANTHER" id="PTHR39063">
    <property type="entry name" value="ORAL-FACIAL-DIGITAL SYNDROME 1 PROTEIN HOMOLOG"/>
    <property type="match status" value="1"/>
</dbReference>
<feature type="region of interest" description="Disordered" evidence="2">
    <location>
        <begin position="577"/>
        <end position="617"/>
    </location>
</feature>
<dbReference type="PROSITE" id="PS50896">
    <property type="entry name" value="LISH"/>
    <property type="match status" value="1"/>
</dbReference>
<feature type="region of interest" description="Disordered" evidence="2">
    <location>
        <begin position="836"/>
        <end position="927"/>
    </location>
</feature>
<feature type="region of interest" description="Disordered" evidence="2">
    <location>
        <begin position="680"/>
        <end position="732"/>
    </location>
</feature>
<keyword evidence="4" id="KW-1185">Reference proteome</keyword>
<feature type="compositionally biased region" description="Basic and acidic residues" evidence="2">
    <location>
        <begin position="836"/>
        <end position="870"/>
    </location>
</feature>
<dbReference type="GO" id="GO:0005576">
    <property type="term" value="C:extracellular region"/>
    <property type="evidence" value="ECO:0007669"/>
    <property type="project" value="GOC"/>
</dbReference>
<dbReference type="GO" id="GO:0005813">
    <property type="term" value="C:centrosome"/>
    <property type="evidence" value="ECO:0007669"/>
    <property type="project" value="TreeGrafter"/>
</dbReference>
<feature type="coiled-coil region" evidence="1">
    <location>
        <begin position="233"/>
        <end position="279"/>
    </location>
</feature>
<gene>
    <name evidence="3" type="ORF">C0Q70_06325</name>
</gene>
<dbReference type="Proteomes" id="UP000245119">
    <property type="component" value="Linkage Group LG3"/>
</dbReference>
<evidence type="ECO:0000256" key="1">
    <source>
        <dbReference type="SAM" id="Coils"/>
    </source>
</evidence>
<feature type="compositionally biased region" description="Basic and acidic residues" evidence="2">
    <location>
        <begin position="892"/>
        <end position="902"/>
    </location>
</feature>
<sequence>MTDKAPEYLSAEELRNRLYYSLRNRGLVNSIKSQLRTNLITELQQSVRGPLTVRDLDPPEQEPLLLRAANSLVADHLLRGKYEYTLGVFLPESGLAQDKIFQPQDLLRLLHISPQSRLYQLICAKAEKQKEKGLLWQIISELAAIHSNGVQDCGIQADLTRLGPVASLDEKLKSLEELYSSKREDLSHSSRTAVEERILTYQRQLEDRYNSQLKLEIARLRDSEIARMRLEEKEKCTKENEKIKKELQRTYQDKYDALVERERNAIERLHKEQELQEKEVYSQRQMLLSEIESIRQRESEIKREAEVNKREKLLAEERVKAKEDELRRRELELRHKEMQFDQRLHNEMAQFKLDQQTKFIDRVQNLEVREAKLKEEERILAEEKTKIQTLKDELRDKTHRINNLESALQEARHSEVTATRQNEFINSKLRDMADYKAIKEQNIQLRNEVETLRTRLSEVLSMNERERGRQEELLRELRRPSPETLMMQRDLERAKENLRQEQVVFEQQKQLLESRLKDELDRNRELVQRLEEQMLQMKEMNREVVDLRKQLLFTQTALHQEVYGKPKEVQETQELPLAPGSSRSRVNASHHPAAEASNRQSPHQPGRSVTPDLDPCGRLGPITYLGDKDVYNQNLERAYQDFHCHMTNVSTLPFNLPSVSTSDALTNAGPLGTVVQTDHDHVDTKSPCQSPIPHDHPKSSTPYRSRPLRHHDDSFKEFSGGKGDNAKRTMPHFDLSNMSDEEIEKKEINLESRHVKSRPITVDDLEARPGSPSMLYVASSESDDALKGTPHKTAASPVTAPSTVLHQISLDDAWKQTPSSLDDAWRRKDITREEKNVIEKNMGDEEQKREEVKEEKIEQNGEEEEAKKNAGGESDNAGIDPVMLQYMAKVKAMKEKEQEEKIPSLSEEISVVDDLKSEHDIEDADDW</sequence>
<evidence type="ECO:0000313" key="4">
    <source>
        <dbReference type="Proteomes" id="UP000245119"/>
    </source>
</evidence>
<dbReference type="OrthoDB" id="206339at2759"/>
<proteinExistence type="predicted"/>
<evidence type="ECO:0000256" key="2">
    <source>
        <dbReference type="SAM" id="MobiDB-lite"/>
    </source>
</evidence>
<dbReference type="STRING" id="400727.A0A2T7PNN9"/>